<evidence type="ECO:0000256" key="1">
    <source>
        <dbReference type="SAM" id="Coils"/>
    </source>
</evidence>
<dbReference type="PANTHER" id="PTHR16275">
    <property type="entry name" value="COILED-COIL DOMAIN-CONTAINING PROTEIN 40"/>
    <property type="match status" value="1"/>
</dbReference>
<dbReference type="InterPro" id="IPR037386">
    <property type="entry name" value="CCDC40"/>
</dbReference>
<dbReference type="GO" id="GO:0005737">
    <property type="term" value="C:cytoplasm"/>
    <property type="evidence" value="ECO:0007669"/>
    <property type="project" value="TreeGrafter"/>
</dbReference>
<name>A0A835YSP4_9STRA</name>
<protein>
    <submittedName>
        <fullName evidence="2">Uncharacterized protein</fullName>
    </submittedName>
</protein>
<feature type="coiled-coil region" evidence="1">
    <location>
        <begin position="717"/>
        <end position="779"/>
    </location>
</feature>
<proteinExistence type="predicted"/>
<sequence>MMLVRIALPITAATLLTVSLEQTHEAYSTTAEARAKSELDLDQTKEEYARRKQATEDLAQAHAKNMAELNALQDTLRQVEQYNEEVKGEILVTRRATYKAESAMQGLEKEKGRQDVYINNLLDQVKRLQEQVVLQEAQIASQTGQSTEAQDMIRETAKASGPALRAVMLHLDEMEVIHFEKKQLLQQWRSALVGLARRDEALTAATNALRDAENASREHETEIEGLKREMVKAQAENETLVAVKDRLQSEGKYADELLEKLKADGDRLAETYTMLQRSKAQMEEEEGRVDASALLPLHPQLPQLLQQLLQRTAALDTPVGILTQSVQTVTRERQKLEKAAALAVEQQSTTSKAISILAKQRQQALAECHEKEAEEANLQNELARVRVDVLNTEAHNAQLRERVAEVDAELARRDRLIARYQLEIRQRADEVEKKMYRVDRLNRRYEKLVQRAAEDEAGIEGNGPLEGAIRNLNKEIDATRAEQERLKHEWLRDQTKLVSTASATEDVLEANDELKAHSGILARRRARIMGEAATNEAEAKRLAASIQAEGKRLAASIQAMHLDMARLNQLIGKSGAQAAELGNASSNMERDFLLELKALEAESLALEDKIGTANGAKNDILAEIVETERQLLLWGKKIQLEKETQAALDPEAGKGEVKGMEREIHRMRVRLDTLKREQETMIQDMEQAIMKREQIAVRYKGKAAASASKPGAWDLTQAALKKRVAGAQKDLQRLGREMAQATAAAGDRRAQLDKLTSELERATTGYEDLSRQREELQAQINTGLYEKQRRTQAAAARTKMARRLQNIARGAAQPPDRRDSMRIQQALFTAEARLGSVRDTIEALAARHPHLGEVLSRVLALADDATGQ</sequence>
<keyword evidence="1" id="KW-0175">Coiled coil</keyword>
<feature type="coiled-coil region" evidence="1">
    <location>
        <begin position="202"/>
        <end position="250"/>
    </location>
</feature>
<dbReference type="Proteomes" id="UP000664859">
    <property type="component" value="Unassembled WGS sequence"/>
</dbReference>
<accession>A0A835YSP4</accession>
<organism evidence="2 3">
    <name type="scientific">Tribonema minus</name>
    <dbReference type="NCBI Taxonomy" id="303371"/>
    <lineage>
        <taxon>Eukaryota</taxon>
        <taxon>Sar</taxon>
        <taxon>Stramenopiles</taxon>
        <taxon>Ochrophyta</taxon>
        <taxon>PX clade</taxon>
        <taxon>Xanthophyceae</taxon>
        <taxon>Tribonematales</taxon>
        <taxon>Tribonemataceae</taxon>
        <taxon>Tribonema</taxon>
    </lineage>
</organism>
<feature type="coiled-coil region" evidence="1">
    <location>
        <begin position="118"/>
        <end position="145"/>
    </location>
</feature>
<reference evidence="2" key="1">
    <citation type="submission" date="2021-02" db="EMBL/GenBank/DDBJ databases">
        <title>First Annotated Genome of the Yellow-green Alga Tribonema minus.</title>
        <authorList>
            <person name="Mahan K.M."/>
        </authorList>
    </citation>
    <scope>NUCLEOTIDE SEQUENCE</scope>
    <source>
        <strain evidence="2">UTEX B ZZ1240</strain>
    </source>
</reference>
<feature type="coiled-coil region" evidence="1">
    <location>
        <begin position="326"/>
        <end position="489"/>
    </location>
</feature>
<dbReference type="OrthoDB" id="188741at2759"/>
<gene>
    <name evidence="2" type="ORF">JKP88DRAFT_323701</name>
</gene>
<evidence type="ECO:0000313" key="3">
    <source>
        <dbReference type="Proteomes" id="UP000664859"/>
    </source>
</evidence>
<dbReference type="PANTHER" id="PTHR16275:SF8">
    <property type="entry name" value="COILED-COIL DOMAIN-CONTAINING PROTEIN 40"/>
    <property type="match status" value="1"/>
</dbReference>
<dbReference type="AlphaFoldDB" id="A0A835YSP4"/>
<keyword evidence="3" id="KW-1185">Reference proteome</keyword>
<dbReference type="GO" id="GO:0035082">
    <property type="term" value="P:axoneme assembly"/>
    <property type="evidence" value="ECO:0007669"/>
    <property type="project" value="InterPro"/>
</dbReference>
<evidence type="ECO:0000313" key="2">
    <source>
        <dbReference type="EMBL" id="KAG5180389.1"/>
    </source>
</evidence>
<comment type="caution">
    <text evidence="2">The sequence shown here is derived from an EMBL/GenBank/DDBJ whole genome shotgun (WGS) entry which is preliminary data.</text>
</comment>
<feature type="coiled-coil region" evidence="1">
    <location>
        <begin position="657"/>
        <end position="691"/>
    </location>
</feature>
<dbReference type="EMBL" id="JAFCMP010000390">
    <property type="protein sequence ID" value="KAG5180389.1"/>
    <property type="molecule type" value="Genomic_DNA"/>
</dbReference>